<comment type="caution">
    <text evidence="1">The sequence shown here is derived from an EMBL/GenBank/DDBJ whole genome shotgun (WGS) entry which is preliminary data.</text>
</comment>
<gene>
    <name evidence="1" type="primary">Acey_s0014.g2228</name>
    <name evidence="1" type="ORF">Y032_0014g2228</name>
</gene>
<reference evidence="2" key="1">
    <citation type="journal article" date="2015" name="Nat. Genet.">
        <title>The genome and transcriptome of the zoonotic hookworm Ancylostoma ceylanicum identify infection-specific gene families.</title>
        <authorList>
            <person name="Schwarz E.M."/>
            <person name="Hu Y."/>
            <person name="Antoshechkin I."/>
            <person name="Miller M.M."/>
            <person name="Sternberg P.W."/>
            <person name="Aroian R.V."/>
        </authorList>
    </citation>
    <scope>NUCLEOTIDE SEQUENCE</scope>
    <source>
        <strain evidence="2">HY135</strain>
    </source>
</reference>
<protein>
    <submittedName>
        <fullName evidence="1">Uncharacterized protein</fullName>
    </submittedName>
</protein>
<evidence type="ECO:0000313" key="2">
    <source>
        <dbReference type="Proteomes" id="UP000024635"/>
    </source>
</evidence>
<keyword evidence="2" id="KW-1185">Reference proteome</keyword>
<accession>A0A016V8F3</accession>
<name>A0A016V8F3_9BILA</name>
<dbReference type="AlphaFoldDB" id="A0A016V8F3"/>
<proteinExistence type="predicted"/>
<dbReference type="Proteomes" id="UP000024635">
    <property type="component" value="Unassembled WGS sequence"/>
</dbReference>
<organism evidence="1 2">
    <name type="scientific">Ancylostoma ceylanicum</name>
    <dbReference type="NCBI Taxonomy" id="53326"/>
    <lineage>
        <taxon>Eukaryota</taxon>
        <taxon>Metazoa</taxon>
        <taxon>Ecdysozoa</taxon>
        <taxon>Nematoda</taxon>
        <taxon>Chromadorea</taxon>
        <taxon>Rhabditida</taxon>
        <taxon>Rhabditina</taxon>
        <taxon>Rhabditomorpha</taxon>
        <taxon>Strongyloidea</taxon>
        <taxon>Ancylostomatidae</taxon>
        <taxon>Ancylostomatinae</taxon>
        <taxon>Ancylostoma</taxon>
    </lineage>
</organism>
<evidence type="ECO:0000313" key="1">
    <source>
        <dbReference type="EMBL" id="EYC23939.1"/>
    </source>
</evidence>
<dbReference type="EMBL" id="JARK01001350">
    <property type="protein sequence ID" value="EYC23939.1"/>
    <property type="molecule type" value="Genomic_DNA"/>
</dbReference>
<sequence length="67" mass="7007">MMMQPRPCVAARSSSASADVADACSRPVYVTSPRGPDWPSLAVGGRSGLSHPCAIFRNRHGSVVHSA</sequence>